<comment type="caution">
    <text evidence="7">The sequence shown here is derived from an EMBL/GenBank/DDBJ whole genome shotgun (WGS) entry which is preliminary data.</text>
</comment>
<protein>
    <submittedName>
        <fullName evidence="7">Membrane protein</fullName>
    </submittedName>
</protein>
<keyword evidence="4 6" id="KW-1133">Transmembrane helix</keyword>
<keyword evidence="5 6" id="KW-0472">Membrane</keyword>
<evidence type="ECO:0000256" key="6">
    <source>
        <dbReference type="SAM" id="Phobius"/>
    </source>
</evidence>
<name>A0A8J3EHM5_9RHOB</name>
<sequence>MQILGSPPPDRHTLWEDVHGILVGTLLVALSIQFLRATGLFTGQVAGLALVLSYPTGLPFGLLFFCINLPFYFLAVKQLGWRFTIKSFVSVLLMSAMADSLPLVMTLDVPEWLGAIMFGVLSGIGLLSLFRHGATLGGVGIVALWLQDTRGIKAGYIQLGFDLCVFLVALTLFDWDRVAWSLLGAVILNALITINHRRDRYIARS</sequence>
<keyword evidence="3 6" id="KW-0812">Transmembrane</keyword>
<accession>A0A8J3EHM5</accession>
<dbReference type="Pfam" id="PF02588">
    <property type="entry name" value="YitT_membrane"/>
    <property type="match status" value="1"/>
</dbReference>
<feature type="transmembrane region" description="Helical" evidence="6">
    <location>
        <begin position="112"/>
        <end position="130"/>
    </location>
</feature>
<evidence type="ECO:0000313" key="8">
    <source>
        <dbReference type="Proteomes" id="UP000617145"/>
    </source>
</evidence>
<evidence type="ECO:0000313" key="7">
    <source>
        <dbReference type="EMBL" id="GGG75497.1"/>
    </source>
</evidence>
<feature type="transmembrane region" description="Helical" evidence="6">
    <location>
        <begin position="21"/>
        <end position="52"/>
    </location>
</feature>
<dbReference type="InterPro" id="IPR003740">
    <property type="entry name" value="YitT"/>
</dbReference>
<feature type="transmembrane region" description="Helical" evidence="6">
    <location>
        <begin position="178"/>
        <end position="195"/>
    </location>
</feature>
<evidence type="ECO:0000256" key="3">
    <source>
        <dbReference type="ARBA" id="ARBA00022692"/>
    </source>
</evidence>
<dbReference type="RefSeq" id="WP_188790573.1">
    <property type="nucleotide sequence ID" value="NZ_BMJV01000005.1"/>
</dbReference>
<evidence type="ECO:0000256" key="2">
    <source>
        <dbReference type="ARBA" id="ARBA00022475"/>
    </source>
</evidence>
<evidence type="ECO:0000256" key="5">
    <source>
        <dbReference type="ARBA" id="ARBA00023136"/>
    </source>
</evidence>
<feature type="transmembrane region" description="Helical" evidence="6">
    <location>
        <begin position="151"/>
        <end position="172"/>
    </location>
</feature>
<dbReference type="PANTHER" id="PTHR33545:SF5">
    <property type="entry name" value="UPF0750 MEMBRANE PROTEIN YITT"/>
    <property type="match status" value="1"/>
</dbReference>
<evidence type="ECO:0000256" key="4">
    <source>
        <dbReference type="ARBA" id="ARBA00022989"/>
    </source>
</evidence>
<reference evidence="7" key="1">
    <citation type="journal article" date="2014" name="Int. J. Syst. Evol. Microbiol.">
        <title>Complete genome sequence of Corynebacterium casei LMG S-19264T (=DSM 44701T), isolated from a smear-ripened cheese.</title>
        <authorList>
            <consortium name="US DOE Joint Genome Institute (JGI-PGF)"/>
            <person name="Walter F."/>
            <person name="Albersmeier A."/>
            <person name="Kalinowski J."/>
            <person name="Ruckert C."/>
        </authorList>
    </citation>
    <scope>NUCLEOTIDE SEQUENCE</scope>
    <source>
        <strain evidence="7">CGMCC 1.15762</strain>
    </source>
</reference>
<dbReference type="Proteomes" id="UP000617145">
    <property type="component" value="Unassembled WGS sequence"/>
</dbReference>
<dbReference type="AlphaFoldDB" id="A0A8J3EHM5"/>
<proteinExistence type="predicted"/>
<gene>
    <name evidence="7" type="ORF">GCM10011415_25080</name>
</gene>
<organism evidence="7 8">
    <name type="scientific">Salipiger pallidus</name>
    <dbReference type="NCBI Taxonomy" id="1775170"/>
    <lineage>
        <taxon>Bacteria</taxon>
        <taxon>Pseudomonadati</taxon>
        <taxon>Pseudomonadota</taxon>
        <taxon>Alphaproteobacteria</taxon>
        <taxon>Rhodobacterales</taxon>
        <taxon>Roseobacteraceae</taxon>
        <taxon>Salipiger</taxon>
    </lineage>
</organism>
<reference evidence="7" key="2">
    <citation type="submission" date="2020-09" db="EMBL/GenBank/DDBJ databases">
        <authorList>
            <person name="Sun Q."/>
            <person name="Zhou Y."/>
        </authorList>
    </citation>
    <scope>NUCLEOTIDE SEQUENCE</scope>
    <source>
        <strain evidence="7">CGMCC 1.15762</strain>
    </source>
</reference>
<keyword evidence="2" id="KW-1003">Cell membrane</keyword>
<dbReference type="PANTHER" id="PTHR33545">
    <property type="entry name" value="UPF0750 MEMBRANE PROTEIN YITT-RELATED"/>
    <property type="match status" value="1"/>
</dbReference>
<keyword evidence="8" id="KW-1185">Reference proteome</keyword>
<evidence type="ECO:0000256" key="1">
    <source>
        <dbReference type="ARBA" id="ARBA00004651"/>
    </source>
</evidence>
<dbReference type="GO" id="GO:0005886">
    <property type="term" value="C:plasma membrane"/>
    <property type="evidence" value="ECO:0007669"/>
    <property type="project" value="UniProtKB-SubCell"/>
</dbReference>
<feature type="transmembrane region" description="Helical" evidence="6">
    <location>
        <begin position="58"/>
        <end position="76"/>
    </location>
</feature>
<comment type="subcellular location">
    <subcellularLocation>
        <location evidence="1">Cell membrane</location>
        <topology evidence="1">Multi-pass membrane protein</topology>
    </subcellularLocation>
</comment>
<dbReference type="EMBL" id="BMJV01000005">
    <property type="protein sequence ID" value="GGG75497.1"/>
    <property type="molecule type" value="Genomic_DNA"/>
</dbReference>
<dbReference type="InterPro" id="IPR051461">
    <property type="entry name" value="UPF0750_membrane"/>
</dbReference>